<dbReference type="SUPFAM" id="SSF56281">
    <property type="entry name" value="Metallo-hydrolase/oxidoreductase"/>
    <property type="match status" value="1"/>
</dbReference>
<accession>A0A8I0P6B7</accession>
<sequence>MPATRELASTTAGATATPRLLARLSGGHGKCRNQLGDAPYDQPNPVHARVGDDEARERTCMTHPPDLRPAHPQRLDQGHPFRQWKTWRVPGTGLTLTGYSRANDKTFFHLPELRCSLDAGLAEGRQVETVLLTHTHLDHSKDLDYLAARDAGVDIYLPAAAEPYAAAYLRASSELNHGAGFDPSRAPACRLHGVRAGAEFSVGRRGEYAVRVVECLHKVPCVGYCFAEQKTVLKPEYEELKASMVAAGRAAEFGRIIAERRKEGPGAVDEEIRRPAFAFLGDTHASVFARNPWLFDYPVIITECTYLDDGQLTRARQVGHTVWSELRPVVEAHPETLFVLTHFSLRHSDQEVIEFFRREREGGAAGYLDNVVLWVHPESRLPEQHQKG</sequence>
<comment type="caution">
    <text evidence="2">The sequence shown here is derived from an EMBL/GenBank/DDBJ whole genome shotgun (WGS) entry which is preliminary data.</text>
</comment>
<evidence type="ECO:0000259" key="1">
    <source>
        <dbReference type="Pfam" id="PF12706"/>
    </source>
</evidence>
<dbReference type="RefSeq" id="WP_225966823.1">
    <property type="nucleotide sequence ID" value="NZ_JADBGF010000001.1"/>
</dbReference>
<keyword evidence="2" id="KW-0378">Hydrolase</keyword>
<dbReference type="InterPro" id="IPR036866">
    <property type="entry name" value="RibonucZ/Hydroxyglut_hydro"/>
</dbReference>
<gene>
    <name evidence="2" type="ORF">H4687_005224</name>
</gene>
<organism evidence="2 3">
    <name type="scientific">Streptomyces stelliscabiei</name>
    <dbReference type="NCBI Taxonomy" id="146820"/>
    <lineage>
        <taxon>Bacteria</taxon>
        <taxon>Bacillati</taxon>
        <taxon>Actinomycetota</taxon>
        <taxon>Actinomycetes</taxon>
        <taxon>Kitasatosporales</taxon>
        <taxon>Streptomycetaceae</taxon>
        <taxon>Streptomyces</taxon>
    </lineage>
</organism>
<evidence type="ECO:0000313" key="2">
    <source>
        <dbReference type="EMBL" id="MBE1599095.1"/>
    </source>
</evidence>
<dbReference type="GO" id="GO:0042781">
    <property type="term" value="F:3'-tRNA processing endoribonuclease activity"/>
    <property type="evidence" value="ECO:0007669"/>
    <property type="project" value="UniProtKB-EC"/>
</dbReference>
<reference evidence="2 3" key="1">
    <citation type="submission" date="2020-10" db="EMBL/GenBank/DDBJ databases">
        <title>Sequencing the genomes of 1000 actinobacteria strains.</title>
        <authorList>
            <person name="Klenk H.-P."/>
        </authorList>
    </citation>
    <scope>NUCLEOTIDE SEQUENCE [LARGE SCALE GENOMIC DNA]</scope>
    <source>
        <strain evidence="2 3">DSM 41803</strain>
    </source>
</reference>
<proteinExistence type="predicted"/>
<dbReference type="Pfam" id="PF12706">
    <property type="entry name" value="Lactamase_B_2"/>
    <property type="match status" value="1"/>
</dbReference>
<evidence type="ECO:0000313" key="3">
    <source>
        <dbReference type="Proteomes" id="UP000629287"/>
    </source>
</evidence>
<dbReference type="CDD" id="cd06262">
    <property type="entry name" value="metallo-hydrolase-like_MBL-fold"/>
    <property type="match status" value="1"/>
</dbReference>
<feature type="domain" description="Metallo-beta-lactamase" evidence="1">
    <location>
        <begin position="123"/>
        <end position="226"/>
    </location>
</feature>
<dbReference type="EC" id="3.1.26.11" evidence="2"/>
<dbReference type="EMBL" id="JADBGF010000001">
    <property type="protein sequence ID" value="MBE1599095.1"/>
    <property type="molecule type" value="Genomic_DNA"/>
</dbReference>
<dbReference type="Gene3D" id="3.60.15.10">
    <property type="entry name" value="Ribonuclease Z/Hydroxyacylglutathione hydrolase-like"/>
    <property type="match status" value="1"/>
</dbReference>
<name>A0A8I0P6B7_9ACTN</name>
<dbReference type="InterPro" id="IPR001279">
    <property type="entry name" value="Metallo-B-lactamas"/>
</dbReference>
<dbReference type="AlphaFoldDB" id="A0A8I0P6B7"/>
<dbReference type="GeneID" id="86829781"/>
<dbReference type="PANTHER" id="PTHR46504:SF2">
    <property type="entry name" value="TRNASE Z TRZ1"/>
    <property type="match status" value="1"/>
</dbReference>
<dbReference type="PANTHER" id="PTHR46504">
    <property type="entry name" value="TRNASE Z TRZ1"/>
    <property type="match status" value="1"/>
</dbReference>
<dbReference type="Proteomes" id="UP000629287">
    <property type="component" value="Unassembled WGS sequence"/>
</dbReference>
<keyword evidence="3" id="KW-1185">Reference proteome</keyword>
<protein>
    <submittedName>
        <fullName evidence="2">Ribonuclease Z</fullName>
        <ecNumber evidence="2">3.1.26.11</ecNumber>
    </submittedName>
</protein>